<comment type="caution">
    <text evidence="2">The sequence shown here is derived from an EMBL/GenBank/DDBJ whole genome shotgun (WGS) entry which is preliminary data.</text>
</comment>
<organism evidence="2 3">
    <name type="scientific">Steroidobacter agaridevorans</name>
    <dbReference type="NCBI Taxonomy" id="2695856"/>
    <lineage>
        <taxon>Bacteria</taxon>
        <taxon>Pseudomonadati</taxon>
        <taxon>Pseudomonadota</taxon>
        <taxon>Gammaproteobacteria</taxon>
        <taxon>Steroidobacterales</taxon>
        <taxon>Steroidobacteraceae</taxon>
        <taxon>Steroidobacter</taxon>
    </lineage>
</organism>
<protein>
    <submittedName>
        <fullName evidence="2">Uncharacterized protein</fullName>
    </submittedName>
</protein>
<keyword evidence="1" id="KW-1133">Transmembrane helix</keyword>
<dbReference type="RefSeq" id="WP_161812289.1">
    <property type="nucleotide sequence ID" value="NZ_BLJN01000002.1"/>
</dbReference>
<proteinExistence type="predicted"/>
<dbReference type="AlphaFoldDB" id="A0A829YBU1"/>
<name>A0A829YBU1_9GAMM</name>
<accession>A0A829YBU1</accession>
<keyword evidence="1" id="KW-0812">Transmembrane</keyword>
<feature type="transmembrane region" description="Helical" evidence="1">
    <location>
        <begin position="87"/>
        <end position="107"/>
    </location>
</feature>
<dbReference type="EMBL" id="BLJN01000002">
    <property type="protein sequence ID" value="GFE80625.1"/>
    <property type="molecule type" value="Genomic_DNA"/>
</dbReference>
<evidence type="ECO:0000256" key="1">
    <source>
        <dbReference type="SAM" id="Phobius"/>
    </source>
</evidence>
<keyword evidence="3" id="KW-1185">Reference proteome</keyword>
<sequence>MQRLFSTFPNGWPGCGLLLLRLSCGAPPLLIGSARLWGAQLDAAFGLDLLSCAAALSILVGFWTPLAASSQAVLQGLLAFSGATFEWAPLALAITDVSLVMLGPGSLSMDARLYGRKRIDLGRSPRMP</sequence>
<reference evidence="3" key="1">
    <citation type="submission" date="2020-01" db="EMBL/GenBank/DDBJ databases">
        <title>'Steroidobacter agaridevorans' sp. nov., agar-degrading bacteria isolated from rhizosphere soils.</title>
        <authorList>
            <person name="Ikenaga M."/>
            <person name="Kataoka M."/>
            <person name="Murouchi A."/>
            <person name="Katsuragi S."/>
            <person name="Sakai M."/>
        </authorList>
    </citation>
    <scope>NUCLEOTIDE SEQUENCE [LARGE SCALE GENOMIC DNA]</scope>
    <source>
        <strain evidence="3">YU21-B</strain>
    </source>
</reference>
<evidence type="ECO:0000313" key="3">
    <source>
        <dbReference type="Proteomes" id="UP000445000"/>
    </source>
</evidence>
<gene>
    <name evidence="2" type="ORF">GCM10011487_26250</name>
</gene>
<keyword evidence="1" id="KW-0472">Membrane</keyword>
<dbReference type="Proteomes" id="UP000445000">
    <property type="component" value="Unassembled WGS sequence"/>
</dbReference>
<feature type="transmembrane region" description="Helical" evidence="1">
    <location>
        <begin position="43"/>
        <end position="67"/>
    </location>
</feature>
<evidence type="ECO:0000313" key="2">
    <source>
        <dbReference type="EMBL" id="GFE80625.1"/>
    </source>
</evidence>